<dbReference type="EMBL" id="CP031222">
    <property type="protein sequence ID" value="AXI02836.1"/>
    <property type="molecule type" value="Genomic_DNA"/>
</dbReference>
<evidence type="ECO:0000259" key="2">
    <source>
        <dbReference type="PROSITE" id="PS51648"/>
    </source>
</evidence>
<dbReference type="OrthoDB" id="7062382at2"/>
<dbReference type="Gene3D" id="3.10.510.20">
    <property type="entry name" value="YcgL domain"/>
    <property type="match status" value="1"/>
</dbReference>
<feature type="domain" description="YcgL" evidence="2">
    <location>
        <begin position="15"/>
        <end position="97"/>
    </location>
</feature>
<dbReference type="HAMAP" id="MF_01866">
    <property type="entry name" value="UPF0745"/>
    <property type="match status" value="1"/>
</dbReference>
<dbReference type="Pfam" id="PF05166">
    <property type="entry name" value="YcgL"/>
    <property type="match status" value="1"/>
</dbReference>
<dbReference type="InterPro" id="IPR027354">
    <property type="entry name" value="YcgL_dom"/>
</dbReference>
<proteinExistence type="inferred from homology"/>
<dbReference type="SUPFAM" id="SSF160191">
    <property type="entry name" value="YcgL-like"/>
    <property type="match status" value="1"/>
</dbReference>
<dbReference type="Proteomes" id="UP000253940">
    <property type="component" value="Chromosome"/>
</dbReference>
<reference evidence="3 4" key="1">
    <citation type="submission" date="2018-07" db="EMBL/GenBank/DDBJ databases">
        <title>Genome sequencing of Moraxellaceae gen. HYN0046.</title>
        <authorList>
            <person name="Kim M."/>
            <person name="Yi H."/>
        </authorList>
    </citation>
    <scope>NUCLEOTIDE SEQUENCE [LARGE SCALE GENOMIC DNA]</scope>
    <source>
        <strain evidence="3 4">HYN0046</strain>
    </source>
</reference>
<dbReference type="RefSeq" id="WP_114898946.1">
    <property type="nucleotide sequence ID" value="NZ_CP031222.1"/>
</dbReference>
<dbReference type="InterPro" id="IPR038068">
    <property type="entry name" value="YcgL-like_sf"/>
</dbReference>
<gene>
    <name evidence="3" type="ORF">HYN46_08295</name>
</gene>
<accession>A0A345P6C7</accession>
<dbReference type="AlphaFoldDB" id="A0A345P6C7"/>
<sequence length="106" mass="11980">MHCDIYRASTREGMYLYIAVDPTEALIEPRVEPKEDPFAQVSDSLKRAFGRPTFVMRLHLTPERKLARVPVQDVIESLARQGYYLQLPPEGLISPNAVEPEGLRGA</sequence>
<name>A0A345P6C7_9GAMM</name>
<dbReference type="PANTHER" id="PTHR38109:SF1">
    <property type="entry name" value="PROTEIN YCGL"/>
    <property type="match status" value="1"/>
</dbReference>
<organism evidence="3 4">
    <name type="scientific">Aquirhabdus parva</name>
    <dbReference type="NCBI Taxonomy" id="2283318"/>
    <lineage>
        <taxon>Bacteria</taxon>
        <taxon>Pseudomonadati</taxon>
        <taxon>Pseudomonadota</taxon>
        <taxon>Gammaproteobacteria</taxon>
        <taxon>Moraxellales</taxon>
        <taxon>Moraxellaceae</taxon>
        <taxon>Aquirhabdus</taxon>
    </lineage>
</organism>
<dbReference type="PROSITE" id="PS51648">
    <property type="entry name" value="YCGL"/>
    <property type="match status" value="1"/>
</dbReference>
<keyword evidence="4" id="KW-1185">Reference proteome</keyword>
<evidence type="ECO:0000313" key="3">
    <source>
        <dbReference type="EMBL" id="AXI02836.1"/>
    </source>
</evidence>
<dbReference type="KEGG" id="mbah:HYN46_08295"/>
<protein>
    <recommendedName>
        <fullName evidence="1">YcgL domain-containing protein HYN46_08295</fullName>
    </recommendedName>
</protein>
<evidence type="ECO:0000313" key="4">
    <source>
        <dbReference type="Proteomes" id="UP000253940"/>
    </source>
</evidence>
<dbReference type="PANTHER" id="PTHR38109">
    <property type="entry name" value="PROTEIN YCGL"/>
    <property type="match status" value="1"/>
</dbReference>
<evidence type="ECO:0000256" key="1">
    <source>
        <dbReference type="HAMAP-Rule" id="MF_01866"/>
    </source>
</evidence>